<feature type="compositionally biased region" description="Polar residues" evidence="6">
    <location>
        <begin position="330"/>
        <end position="340"/>
    </location>
</feature>
<dbReference type="EMBL" id="PVNK01000218">
    <property type="protein sequence ID" value="PRP92224.1"/>
    <property type="molecule type" value="Genomic_DNA"/>
</dbReference>
<dbReference type="PROSITE" id="PS00109">
    <property type="entry name" value="PROTEIN_KINASE_TYR"/>
    <property type="match status" value="1"/>
</dbReference>
<dbReference type="Gene3D" id="3.30.200.20">
    <property type="entry name" value="Phosphorylase Kinase, domain 1"/>
    <property type="match status" value="2"/>
</dbReference>
<proteinExistence type="predicted"/>
<feature type="binding site" evidence="5">
    <location>
        <position position="407"/>
    </location>
    <ligand>
        <name>ATP</name>
        <dbReference type="ChEBI" id="CHEBI:30616"/>
    </ligand>
</feature>
<feature type="domain" description="Protein kinase" evidence="8">
    <location>
        <begin position="378"/>
        <end position="648"/>
    </location>
</feature>
<keyword evidence="2 5" id="KW-0547">Nucleotide-binding</keyword>
<evidence type="ECO:0000256" key="6">
    <source>
        <dbReference type="SAM" id="MobiDB-lite"/>
    </source>
</evidence>
<dbReference type="AlphaFoldDB" id="A0A2S9XH63"/>
<comment type="caution">
    <text evidence="9">The sequence shown here is derived from an EMBL/GenBank/DDBJ whole genome shotgun (WGS) entry which is preliminary data.</text>
</comment>
<dbReference type="Proteomes" id="UP000237968">
    <property type="component" value="Unassembled WGS sequence"/>
</dbReference>
<keyword evidence="1 9" id="KW-0808">Transferase</keyword>
<evidence type="ECO:0000259" key="8">
    <source>
        <dbReference type="PROSITE" id="PS50011"/>
    </source>
</evidence>
<evidence type="ECO:0000256" key="1">
    <source>
        <dbReference type="ARBA" id="ARBA00022679"/>
    </source>
</evidence>
<keyword evidence="10" id="KW-1185">Reference proteome</keyword>
<feature type="region of interest" description="Disordered" evidence="6">
    <location>
        <begin position="752"/>
        <end position="832"/>
    </location>
</feature>
<sequence length="918" mass="98541">MVMGALERLDPPRVLGELTLLAALGEGGMATVYLAGVGHGPLARMCAVKLLRANLPDHDYRTRFLDEARLVVRLHHNNIVDVRAAGEIDGQLYIAMEAIEGRDLADVWDRCAEVGRAFPVPLAVHTCREVLRGLHYAHTFPGLGLVHRDVSPSNVLLDWAGAVRLADFGLATSSLKASLTLPGVVFGKVGYMSPEQARHEPLDGRADVYAVAVILWELLTGRPLRSPDGMSTDSVSRFEAPAPGSRSRRVDAHLDEIVVKGLARDRDQRWESAQAMMLALNQWLADHSPEMGQEMVSDFMRKLFGNAREVESSMRAELLRELTSAHRAASGTQILEQSAASPAAEPRDSRSSARSGPSTPGLDAKELIDPGTVIADRYRVLSRLGRGGMGYVYLGEHVTVGRSVAIKVLTHDWSCTTSVAQRFRAEARAASAAGHPNIVEVFDAGELADGRLYLVMEFLTGRNLFEEVQTVGPMPIPRARHVMRDVGRAIRAAHEVGIIHRDLKPDNVMLVDRGRDEGEVVKVLDFGISSSAERAEGEQRLTTVGQALGTPEYMAPEQAKGHQADERFDIYALGVMFYELLTGDPPFHGTNVFEIVTRKTSEPAPSIGTKCEGMPAELVALIDDCLSLEPDDRPRTAQLFLARLEDVLRGLPRDTGATKIAFEASLTRGLAPTLEPEPEPAAADPGAAAEPEPEVESGPEVESERRPPPLATPRPTEPVVQKTPPVYYLLLAGTVLVIILGLWVAFMDRGQSKGDDSVGEDSAAVAEAGEGASADAGADLAGQGSGGDGDGDRGTTDTGGVAEAQTETGGADETGGTETGGTETGEAVAAPSIARHETAACKQVRADAEAAAKGFNWAKVLSLTAKRKCWSRAARNDRTRLEVEALMESERWEACVKAGKNHPSGKVKGWVNVCKGHL</sequence>
<dbReference type="GO" id="GO:0005524">
    <property type="term" value="F:ATP binding"/>
    <property type="evidence" value="ECO:0007669"/>
    <property type="project" value="UniProtKB-UniRule"/>
</dbReference>
<dbReference type="InterPro" id="IPR008271">
    <property type="entry name" value="Ser/Thr_kinase_AS"/>
</dbReference>
<evidence type="ECO:0000313" key="9">
    <source>
        <dbReference type="EMBL" id="PRP92224.1"/>
    </source>
</evidence>
<protein>
    <submittedName>
        <fullName evidence="9">Serine/threonine-protein kinase StkP</fullName>
        <ecNumber evidence="9">2.7.11.1</ecNumber>
    </submittedName>
</protein>
<dbReference type="InterPro" id="IPR017441">
    <property type="entry name" value="Protein_kinase_ATP_BS"/>
</dbReference>
<feature type="region of interest" description="Disordered" evidence="6">
    <location>
        <begin position="227"/>
        <end position="246"/>
    </location>
</feature>
<dbReference type="CDD" id="cd14014">
    <property type="entry name" value="STKc_PknB_like"/>
    <property type="match status" value="2"/>
</dbReference>
<keyword evidence="7" id="KW-1133">Transmembrane helix</keyword>
<evidence type="ECO:0000256" key="3">
    <source>
        <dbReference type="ARBA" id="ARBA00022777"/>
    </source>
</evidence>
<dbReference type="PROSITE" id="PS00107">
    <property type="entry name" value="PROTEIN_KINASE_ATP"/>
    <property type="match status" value="2"/>
</dbReference>
<reference evidence="9 10" key="1">
    <citation type="submission" date="2018-03" db="EMBL/GenBank/DDBJ databases">
        <title>Draft Genome Sequences of the Obligatory Marine Myxobacteria Enhygromyxa salina SWB005.</title>
        <authorList>
            <person name="Poehlein A."/>
            <person name="Moghaddam J.A."/>
            <person name="Harms H."/>
            <person name="Alanjari M."/>
            <person name="Koenig G.M."/>
            <person name="Daniel R."/>
            <person name="Schaeberle T.F."/>
        </authorList>
    </citation>
    <scope>NUCLEOTIDE SEQUENCE [LARGE SCALE GENOMIC DNA]</scope>
    <source>
        <strain evidence="9 10">SWB005</strain>
    </source>
</reference>
<evidence type="ECO:0000256" key="7">
    <source>
        <dbReference type="SAM" id="Phobius"/>
    </source>
</evidence>
<accession>A0A2S9XH63</accession>
<dbReference type="EC" id="2.7.11.1" evidence="9"/>
<feature type="compositionally biased region" description="Low complexity" evidence="6">
    <location>
        <begin position="680"/>
        <end position="690"/>
    </location>
</feature>
<keyword evidence="3 9" id="KW-0418">Kinase</keyword>
<feature type="region of interest" description="Disordered" evidence="6">
    <location>
        <begin position="330"/>
        <end position="366"/>
    </location>
</feature>
<dbReference type="PROSITE" id="PS50011">
    <property type="entry name" value="PROTEIN_KINASE_DOM"/>
    <property type="match status" value="2"/>
</dbReference>
<dbReference type="GO" id="GO:0004674">
    <property type="term" value="F:protein serine/threonine kinase activity"/>
    <property type="evidence" value="ECO:0007669"/>
    <property type="project" value="UniProtKB-EC"/>
</dbReference>
<keyword evidence="4 5" id="KW-0067">ATP-binding</keyword>
<gene>
    <name evidence="9" type="primary">stkP_14</name>
    <name evidence="9" type="ORF">ENSA5_50260</name>
</gene>
<keyword evidence="7" id="KW-0472">Membrane</keyword>
<feature type="region of interest" description="Disordered" evidence="6">
    <location>
        <begin position="669"/>
        <end position="720"/>
    </location>
</feature>
<dbReference type="PANTHER" id="PTHR43289">
    <property type="entry name" value="MITOGEN-ACTIVATED PROTEIN KINASE KINASE KINASE 20-RELATED"/>
    <property type="match status" value="1"/>
</dbReference>
<dbReference type="SMART" id="SM00220">
    <property type="entry name" value="S_TKc"/>
    <property type="match status" value="2"/>
</dbReference>
<dbReference type="Pfam" id="PF00069">
    <property type="entry name" value="Pkinase"/>
    <property type="match status" value="2"/>
</dbReference>
<evidence type="ECO:0000313" key="10">
    <source>
        <dbReference type="Proteomes" id="UP000237968"/>
    </source>
</evidence>
<organism evidence="9 10">
    <name type="scientific">Enhygromyxa salina</name>
    <dbReference type="NCBI Taxonomy" id="215803"/>
    <lineage>
        <taxon>Bacteria</taxon>
        <taxon>Pseudomonadati</taxon>
        <taxon>Myxococcota</taxon>
        <taxon>Polyangia</taxon>
        <taxon>Nannocystales</taxon>
        <taxon>Nannocystaceae</taxon>
        <taxon>Enhygromyxa</taxon>
    </lineage>
</organism>
<dbReference type="InterPro" id="IPR011009">
    <property type="entry name" value="Kinase-like_dom_sf"/>
</dbReference>
<feature type="compositionally biased region" description="Low complexity" evidence="6">
    <location>
        <begin position="760"/>
        <end position="782"/>
    </location>
</feature>
<dbReference type="SUPFAM" id="SSF56112">
    <property type="entry name" value="Protein kinase-like (PK-like)"/>
    <property type="match status" value="2"/>
</dbReference>
<feature type="domain" description="Protein kinase" evidence="8">
    <location>
        <begin position="18"/>
        <end position="284"/>
    </location>
</feature>
<keyword evidence="7" id="KW-0812">Transmembrane</keyword>
<evidence type="ECO:0000256" key="2">
    <source>
        <dbReference type="ARBA" id="ARBA00022741"/>
    </source>
</evidence>
<feature type="transmembrane region" description="Helical" evidence="7">
    <location>
        <begin position="726"/>
        <end position="746"/>
    </location>
</feature>
<feature type="compositionally biased region" description="Acidic residues" evidence="6">
    <location>
        <begin position="691"/>
        <end position="701"/>
    </location>
</feature>
<dbReference type="PANTHER" id="PTHR43289:SF6">
    <property type="entry name" value="SERINE_THREONINE-PROTEIN KINASE NEKL-3"/>
    <property type="match status" value="1"/>
</dbReference>
<feature type="compositionally biased region" description="Low complexity" evidence="6">
    <location>
        <begin position="796"/>
        <end position="816"/>
    </location>
</feature>
<dbReference type="InterPro" id="IPR000719">
    <property type="entry name" value="Prot_kinase_dom"/>
</dbReference>
<feature type="binding site" evidence="5">
    <location>
        <position position="49"/>
    </location>
    <ligand>
        <name>ATP</name>
        <dbReference type="ChEBI" id="CHEBI:30616"/>
    </ligand>
</feature>
<dbReference type="PROSITE" id="PS00108">
    <property type="entry name" value="PROTEIN_KINASE_ST"/>
    <property type="match status" value="1"/>
</dbReference>
<evidence type="ECO:0000256" key="4">
    <source>
        <dbReference type="ARBA" id="ARBA00022840"/>
    </source>
</evidence>
<name>A0A2S9XH63_9BACT</name>
<dbReference type="Gene3D" id="1.10.510.10">
    <property type="entry name" value="Transferase(Phosphotransferase) domain 1"/>
    <property type="match status" value="2"/>
</dbReference>
<dbReference type="InterPro" id="IPR008266">
    <property type="entry name" value="Tyr_kinase_AS"/>
</dbReference>
<evidence type="ECO:0000256" key="5">
    <source>
        <dbReference type="PROSITE-ProRule" id="PRU10141"/>
    </source>
</evidence>
<dbReference type="RefSeq" id="WP_181198131.1">
    <property type="nucleotide sequence ID" value="NZ_PVNK01000218.1"/>
</dbReference>